<keyword evidence="1" id="KW-0812">Transmembrane</keyword>
<proteinExistence type="predicted"/>
<dbReference type="PANTHER" id="PTHR19143">
    <property type="entry name" value="FIBRINOGEN/TENASCIN/ANGIOPOEITIN"/>
    <property type="match status" value="1"/>
</dbReference>
<dbReference type="InterPro" id="IPR014716">
    <property type="entry name" value="Fibrinogen_a/b/g_C_1"/>
</dbReference>
<keyword evidence="4" id="KW-1185">Reference proteome</keyword>
<dbReference type="NCBIfam" id="NF040941">
    <property type="entry name" value="GGGWT_bact"/>
    <property type="match status" value="1"/>
</dbReference>
<accession>A0A3M6UK82</accession>
<evidence type="ECO:0000259" key="2">
    <source>
        <dbReference type="PROSITE" id="PS51406"/>
    </source>
</evidence>
<dbReference type="SUPFAM" id="SSF56496">
    <property type="entry name" value="Fibrinogen C-terminal domain-like"/>
    <property type="match status" value="1"/>
</dbReference>
<dbReference type="OrthoDB" id="5978609at2759"/>
<evidence type="ECO:0000313" key="4">
    <source>
        <dbReference type="Proteomes" id="UP000275408"/>
    </source>
</evidence>
<dbReference type="InterPro" id="IPR050373">
    <property type="entry name" value="Fibrinogen_C-term_domain"/>
</dbReference>
<dbReference type="Pfam" id="PF00147">
    <property type="entry name" value="Fibrinogen_C"/>
    <property type="match status" value="1"/>
</dbReference>
<feature type="domain" description="Fibrinogen C-terminal" evidence="2">
    <location>
        <begin position="51"/>
        <end position="264"/>
    </location>
</feature>
<comment type="caution">
    <text evidence="3">The sequence shown here is derived from an EMBL/GenBank/DDBJ whole genome shotgun (WGS) entry which is preliminary data.</text>
</comment>
<dbReference type="CDD" id="cd00087">
    <property type="entry name" value="FReD"/>
    <property type="match status" value="1"/>
</dbReference>
<dbReference type="GO" id="GO:0005615">
    <property type="term" value="C:extracellular space"/>
    <property type="evidence" value="ECO:0007669"/>
    <property type="project" value="TreeGrafter"/>
</dbReference>
<dbReference type="AlphaFoldDB" id="A0A3M6UK82"/>
<name>A0A3M6UK82_POCDA</name>
<dbReference type="EMBL" id="RCHS01001343">
    <property type="protein sequence ID" value="RMX54032.1"/>
    <property type="molecule type" value="Genomic_DNA"/>
</dbReference>
<sequence>MLSKRRSSSRKSLKTNKTLVFGDLLSFIVTLFVDVLLGLGSLQLFLFFTYANSRDIAKDCVDLLEKGFKRNGVYLIKPDSQEPFHVFCDQNTNGGGWIVFQKRFDGSEDFDRNWSDYKNGFGNLTQEFWLGNDRIYRLTDQHHELLVELEEYDKSVAHARYSYFSIGSEENGYELHLGSYTGSAGDVLTYHKNVKFSTKDRRNDEGCSQEYRGGWWYKYCNMSNSGVNFNGFNFNSLGRSPRISPGSMNSLPKKSTSMKIRGLTDTEWDYSIDLIQKANFTHAVISNITELHELSACWWIRLRDPEVTQSVTVFSIGDPSQSRVAFSIQGPSLYRVTVNGSDQ</sequence>
<keyword evidence="1" id="KW-1133">Transmembrane helix</keyword>
<dbReference type="STRING" id="46731.A0A3M6UK82"/>
<keyword evidence="1" id="KW-0472">Membrane</keyword>
<evidence type="ECO:0000256" key="1">
    <source>
        <dbReference type="SAM" id="Phobius"/>
    </source>
</evidence>
<gene>
    <name evidence="3" type="ORF">pdam_00013693</name>
</gene>
<dbReference type="PANTHER" id="PTHR19143:SF327">
    <property type="entry name" value="FI21813P1-RELATED"/>
    <property type="match status" value="1"/>
</dbReference>
<dbReference type="InterPro" id="IPR002181">
    <property type="entry name" value="Fibrinogen_a/b/g_C_dom"/>
</dbReference>
<organism evidence="3 4">
    <name type="scientific">Pocillopora damicornis</name>
    <name type="common">Cauliflower coral</name>
    <name type="synonym">Millepora damicornis</name>
    <dbReference type="NCBI Taxonomy" id="46731"/>
    <lineage>
        <taxon>Eukaryota</taxon>
        <taxon>Metazoa</taxon>
        <taxon>Cnidaria</taxon>
        <taxon>Anthozoa</taxon>
        <taxon>Hexacorallia</taxon>
        <taxon>Scleractinia</taxon>
        <taxon>Astrocoeniina</taxon>
        <taxon>Pocilloporidae</taxon>
        <taxon>Pocillopora</taxon>
    </lineage>
</organism>
<dbReference type="Proteomes" id="UP000275408">
    <property type="component" value="Unassembled WGS sequence"/>
</dbReference>
<dbReference type="PROSITE" id="PS51406">
    <property type="entry name" value="FIBRINOGEN_C_2"/>
    <property type="match status" value="1"/>
</dbReference>
<dbReference type="Gene3D" id="3.90.215.10">
    <property type="entry name" value="Gamma Fibrinogen, chain A, domain 1"/>
    <property type="match status" value="1"/>
</dbReference>
<feature type="transmembrane region" description="Helical" evidence="1">
    <location>
        <begin position="21"/>
        <end position="48"/>
    </location>
</feature>
<dbReference type="InterPro" id="IPR036056">
    <property type="entry name" value="Fibrinogen-like_C"/>
</dbReference>
<evidence type="ECO:0000313" key="3">
    <source>
        <dbReference type="EMBL" id="RMX54032.1"/>
    </source>
</evidence>
<reference evidence="3 4" key="1">
    <citation type="journal article" date="2018" name="Sci. Rep.">
        <title>Comparative analysis of the Pocillopora damicornis genome highlights role of immune system in coral evolution.</title>
        <authorList>
            <person name="Cunning R."/>
            <person name="Bay R.A."/>
            <person name="Gillette P."/>
            <person name="Baker A.C."/>
            <person name="Traylor-Knowles N."/>
        </authorList>
    </citation>
    <scope>NUCLEOTIDE SEQUENCE [LARGE SCALE GENOMIC DNA]</scope>
    <source>
        <strain evidence="3">RSMAS</strain>
        <tissue evidence="3">Whole animal</tissue>
    </source>
</reference>
<dbReference type="SMART" id="SM00186">
    <property type="entry name" value="FBG"/>
    <property type="match status" value="1"/>
</dbReference>
<protein>
    <recommendedName>
        <fullName evidence="2">Fibrinogen C-terminal domain-containing protein</fullName>
    </recommendedName>
</protein>